<dbReference type="Proteomes" id="UP000658690">
    <property type="component" value="Unassembled WGS sequence"/>
</dbReference>
<proteinExistence type="predicted"/>
<dbReference type="InterPro" id="IPR036624">
    <property type="entry name" value="Hcp1-lik_sf"/>
</dbReference>
<evidence type="ECO:0000313" key="1">
    <source>
        <dbReference type="EMBL" id="NOU87241.1"/>
    </source>
</evidence>
<dbReference type="InterPro" id="IPR053165">
    <property type="entry name" value="HSI-I_assembly_Hcp1"/>
</dbReference>
<dbReference type="PANTHER" id="PTHR36152">
    <property type="entry name" value="CYTOPLASMIC PROTEIN-RELATED"/>
    <property type="match status" value="1"/>
</dbReference>
<comment type="caution">
    <text evidence="1">The sequence shown here is derived from an EMBL/GenBank/DDBJ whole genome shotgun (WGS) entry which is preliminary data.</text>
</comment>
<keyword evidence="2" id="KW-1185">Reference proteome</keyword>
<dbReference type="EMBL" id="WHOC01000077">
    <property type="protein sequence ID" value="NOU87241.1"/>
    <property type="molecule type" value="Genomic_DNA"/>
</dbReference>
<dbReference type="Pfam" id="PF05638">
    <property type="entry name" value="T6SS_HCP"/>
    <property type="match status" value="1"/>
</dbReference>
<reference evidence="1 2" key="1">
    <citation type="submission" date="2019-10" db="EMBL/GenBank/DDBJ databases">
        <title>Description of Paenibacillus choica sp. nov.</title>
        <authorList>
            <person name="Carlier A."/>
            <person name="Qi S."/>
        </authorList>
    </citation>
    <scope>NUCLEOTIDE SEQUENCE [LARGE SCALE GENOMIC DNA]</scope>
    <source>
        <strain evidence="1 2">LMG 31460</strain>
    </source>
</reference>
<dbReference type="InterPro" id="IPR008514">
    <property type="entry name" value="T6SS_Hcp"/>
</dbReference>
<protein>
    <recommendedName>
        <fullName evidence="3">Type VI secretion system tube protein Hcp</fullName>
    </recommendedName>
</protein>
<dbReference type="Gene3D" id="2.30.110.20">
    <property type="entry name" value="Hcp1-like"/>
    <property type="match status" value="1"/>
</dbReference>
<name>A0ABX1Z5K4_9BACL</name>
<organism evidence="1 2">
    <name type="scientific">Paenibacillus germinis</name>
    <dbReference type="NCBI Taxonomy" id="2654979"/>
    <lineage>
        <taxon>Bacteria</taxon>
        <taxon>Bacillati</taxon>
        <taxon>Bacillota</taxon>
        <taxon>Bacilli</taxon>
        <taxon>Bacillales</taxon>
        <taxon>Paenibacillaceae</taxon>
        <taxon>Paenibacillus</taxon>
    </lineage>
</organism>
<accession>A0ABX1Z5K4</accession>
<evidence type="ECO:0000313" key="2">
    <source>
        <dbReference type="Proteomes" id="UP000658690"/>
    </source>
</evidence>
<gene>
    <name evidence="1" type="ORF">GC102_15820</name>
</gene>
<dbReference type="SUPFAM" id="SSF141452">
    <property type="entry name" value="Hcp1-like"/>
    <property type="match status" value="1"/>
</dbReference>
<dbReference type="PANTHER" id="PTHR36152:SF1">
    <property type="entry name" value="UBIQUITIN-LIKE DOMAIN-CONTAINING PROTEIN"/>
    <property type="match status" value="1"/>
</dbReference>
<evidence type="ECO:0008006" key="3">
    <source>
        <dbReference type="Google" id="ProtNLM"/>
    </source>
</evidence>
<sequence length="197" mass="22026">MYRTRRGVICLRRIRNSIVFFTMCLFVLAFGVVPAAAESSDFDVYLKLDGISGESVTKGYEKWIQLQDISFEFENSSTLNSSSTTGSGAGKAVRKPMTFSKSFDLSSVPLFMDMVMGKTIEKGQLVFVRTGEQRIPIVTIDLERISVSKYNLYNLDENIELNYGAINFKYTAVGPDGKTTNTNTNTGGWDFIKNVKK</sequence>